<dbReference type="EMBL" id="JAAXEP010000024">
    <property type="protein sequence ID" value="MBY5632831.1"/>
    <property type="molecule type" value="Genomic_DNA"/>
</dbReference>
<dbReference type="AlphaFoldDB" id="A0AAJ1EHT0"/>
<name>A0AAJ1EHT0_RHILE</name>
<evidence type="ECO:0000313" key="2">
    <source>
        <dbReference type="Proteomes" id="UP000825699"/>
    </source>
</evidence>
<gene>
    <name evidence="1" type="ORF">HFO42_32915</name>
</gene>
<reference evidence="1" key="1">
    <citation type="submission" date="2020-04" db="EMBL/GenBank/DDBJ databases">
        <title>Global-level population genomics supports evidence of horizontal gene transfer on evolution of Rhizobia in Lentils.</title>
        <authorList>
            <person name="Gai Y."/>
            <person name="Cook D."/>
            <person name="Riely B."/>
        </authorList>
    </citation>
    <scope>NUCLEOTIDE SEQUENCE</scope>
    <source>
        <strain evidence="1">Derici101B</strain>
    </source>
</reference>
<dbReference type="Proteomes" id="UP000825699">
    <property type="component" value="Unassembled WGS sequence"/>
</dbReference>
<dbReference type="RefSeq" id="WP_221940253.1">
    <property type="nucleotide sequence ID" value="NZ_JAAXDX010000015.1"/>
</dbReference>
<proteinExistence type="predicted"/>
<protein>
    <submittedName>
        <fullName evidence="1">Uncharacterized protein</fullName>
    </submittedName>
</protein>
<sequence>MSVYVSRGTDGKVNGIFASDQPDMGLEPLSESHPDVIAYRNLPMPITVSARQFRLQLRRSGLLEQVKAWVAQQDGETQDAFEYSGDFVKDSPMMSAGFAEMGFSGSQIDAFFEAASKI</sequence>
<organism evidence="1 2">
    <name type="scientific">Rhizobium leguminosarum</name>
    <dbReference type="NCBI Taxonomy" id="384"/>
    <lineage>
        <taxon>Bacteria</taxon>
        <taxon>Pseudomonadati</taxon>
        <taxon>Pseudomonadota</taxon>
        <taxon>Alphaproteobacteria</taxon>
        <taxon>Hyphomicrobiales</taxon>
        <taxon>Rhizobiaceae</taxon>
        <taxon>Rhizobium/Agrobacterium group</taxon>
        <taxon>Rhizobium</taxon>
    </lineage>
</organism>
<accession>A0AAJ1EHT0</accession>
<evidence type="ECO:0000313" key="1">
    <source>
        <dbReference type="EMBL" id="MBY5632831.1"/>
    </source>
</evidence>
<comment type="caution">
    <text evidence="1">The sequence shown here is derived from an EMBL/GenBank/DDBJ whole genome shotgun (WGS) entry which is preliminary data.</text>
</comment>